<reference evidence="1 2" key="1">
    <citation type="submission" date="2013-01" db="EMBL/GenBank/DDBJ databases">
        <authorList>
            <person name="Harkins D.M."/>
            <person name="Durkin A.S."/>
            <person name="Brinkac L.M."/>
            <person name="Haft D.H."/>
            <person name="Selengut J.D."/>
            <person name="Sanka R."/>
            <person name="DePew J."/>
            <person name="Purushe J."/>
            <person name="Peacock S.J."/>
            <person name="Thaipadungpanit J."/>
            <person name="Wuthiekanun V.W."/>
            <person name="Day N.P."/>
            <person name="Vinetz J.M."/>
            <person name="Sutton G.G."/>
            <person name="Nierman W.C."/>
            <person name="Fouts D.E."/>
        </authorList>
    </citation>
    <scope>NUCLEOTIDE SEQUENCE [LARGE SCALE GENOMIC DNA]</scope>
    <source>
        <strain evidence="1 2">FPW1039</strain>
    </source>
</reference>
<comment type="caution">
    <text evidence="1">The sequence shown here is derived from an EMBL/GenBank/DDBJ whole genome shotgun (WGS) entry which is preliminary data.</text>
</comment>
<organism evidence="1 2">
    <name type="scientific">Leptospira interrogans str. FPW1039</name>
    <dbReference type="NCBI Taxonomy" id="1193040"/>
    <lineage>
        <taxon>Bacteria</taxon>
        <taxon>Pseudomonadati</taxon>
        <taxon>Spirochaetota</taxon>
        <taxon>Spirochaetia</taxon>
        <taxon>Leptospirales</taxon>
        <taxon>Leptospiraceae</taxon>
        <taxon>Leptospira</taxon>
    </lineage>
</organism>
<accession>A0A0F6IIV8</accession>
<dbReference type="EMBL" id="AKWR02000057">
    <property type="protein sequence ID" value="EMJ37983.1"/>
    <property type="molecule type" value="Genomic_DNA"/>
</dbReference>
<sequence>MLATKSVTVRIDNDTLDRFERLAQKAQKSAFGTFSTDSIQDFLRRLLKNELDRLESKVANSPKV</sequence>
<proteinExistence type="predicted"/>
<dbReference type="AlphaFoldDB" id="A0A0F6IIV8"/>
<dbReference type="Proteomes" id="UP000012164">
    <property type="component" value="Unassembled WGS sequence"/>
</dbReference>
<evidence type="ECO:0000313" key="2">
    <source>
        <dbReference type="Proteomes" id="UP000012164"/>
    </source>
</evidence>
<evidence type="ECO:0000313" key="1">
    <source>
        <dbReference type="EMBL" id="EMJ37983.1"/>
    </source>
</evidence>
<name>A0A0F6IIV8_LEPIR</name>
<protein>
    <submittedName>
        <fullName evidence="1">Uncharacterized protein</fullName>
    </submittedName>
</protein>
<gene>
    <name evidence="1" type="ORF">LEP1GSC079_1847</name>
</gene>